<evidence type="ECO:0000259" key="4">
    <source>
        <dbReference type="Pfam" id="PF17166"/>
    </source>
</evidence>
<evidence type="ECO:0000259" key="2">
    <source>
        <dbReference type="Pfam" id="PF16323"/>
    </source>
</evidence>
<feature type="domain" description="DUF5126" evidence="4">
    <location>
        <begin position="132"/>
        <end position="233"/>
    </location>
</feature>
<feature type="chain" id="PRO_5019382897" evidence="1">
    <location>
        <begin position="25"/>
        <end position="407"/>
    </location>
</feature>
<proteinExistence type="predicted"/>
<evidence type="ECO:0000313" key="5">
    <source>
        <dbReference type="EMBL" id="RVT79757.1"/>
    </source>
</evidence>
<feature type="domain" description="DUF4959" evidence="2">
    <location>
        <begin position="25"/>
        <end position="129"/>
    </location>
</feature>
<dbReference type="InterPro" id="IPR032527">
    <property type="entry name" value="DUF4959"/>
</dbReference>
<dbReference type="Pfam" id="PF16391">
    <property type="entry name" value="DUF5000"/>
    <property type="match status" value="1"/>
</dbReference>
<dbReference type="SUPFAM" id="SSF49785">
    <property type="entry name" value="Galactose-binding domain-like"/>
    <property type="match status" value="1"/>
</dbReference>
<evidence type="ECO:0000313" key="6">
    <source>
        <dbReference type="Proteomes" id="UP000285211"/>
    </source>
</evidence>
<protein>
    <submittedName>
        <fullName evidence="5">DUF4959 domain-containing protein</fullName>
    </submittedName>
</protein>
<dbReference type="EMBL" id="SACJ01000001">
    <property type="protein sequence ID" value="RVT79757.1"/>
    <property type="molecule type" value="Genomic_DNA"/>
</dbReference>
<dbReference type="PROSITE" id="PS51257">
    <property type="entry name" value="PROKAR_LIPOPROTEIN"/>
    <property type="match status" value="1"/>
</dbReference>
<gene>
    <name evidence="5" type="ORF">EOD40_01210</name>
</gene>
<comment type="caution">
    <text evidence="5">The sequence shown here is derived from an EMBL/GenBank/DDBJ whole genome shotgun (WGS) entry which is preliminary data.</text>
</comment>
<feature type="domain" description="DUF5000" evidence="3">
    <location>
        <begin position="257"/>
        <end position="403"/>
    </location>
</feature>
<dbReference type="Pfam" id="PF16323">
    <property type="entry name" value="DUF4959"/>
    <property type="match status" value="1"/>
</dbReference>
<dbReference type="Gene3D" id="2.60.120.260">
    <property type="entry name" value="Galactose-binding domain-like"/>
    <property type="match status" value="1"/>
</dbReference>
<feature type="signal peptide" evidence="1">
    <location>
        <begin position="1"/>
        <end position="24"/>
    </location>
</feature>
<evidence type="ECO:0000256" key="1">
    <source>
        <dbReference type="SAM" id="SignalP"/>
    </source>
</evidence>
<organism evidence="5 6">
    <name type="scientific">Flavobacterium sufflavum</name>
    <dbReference type="NCBI Taxonomy" id="1921138"/>
    <lineage>
        <taxon>Bacteria</taxon>
        <taxon>Pseudomonadati</taxon>
        <taxon>Bacteroidota</taxon>
        <taxon>Flavobacteriia</taxon>
        <taxon>Flavobacteriales</taxon>
        <taxon>Flavobacteriaceae</taxon>
        <taxon>Flavobacterium</taxon>
    </lineage>
</organism>
<evidence type="ECO:0000259" key="3">
    <source>
        <dbReference type="Pfam" id="PF16391"/>
    </source>
</evidence>
<dbReference type="InterPro" id="IPR008979">
    <property type="entry name" value="Galactose-bd-like_sf"/>
</dbReference>
<dbReference type="InterPro" id="IPR032164">
    <property type="entry name" value="DUF5000"/>
</dbReference>
<dbReference type="InterPro" id="IPR033431">
    <property type="entry name" value="DUF5126"/>
</dbReference>
<sequence length="407" mass="45605">MKIMKRIIKSPINILLLCLTFVFAACSEDQGPEPLEHNSNQPAVVTNITIQNLPGKAKLTYTLPTDDDLLYVVARYTLENGTPMEAKASYYSNSLLLEGFAGGSTTEVKIYAVNNSETESKPVVVSVSPAPAPIFDIFKSLAVLPDFGGIRISANNPTKEEIGILVMQKNIQGDWVPLRNSIYTSVDEIKRSLRGFQSVDQEFAIVVRDKWLNYTDTLVTTIKPLFEQLMPKSAYVGVHLANDAKTINNAYPVSNLFDGQFLEYWGSYFTDRTIDVGNHLVTFDIGAKTKLSRLRLWQFSEPIGGQRMYYYLGAMKKFRIWGSNTLNDGTLNSNWTLLGEYEIKKPSGLPYGQENNDDLLAARDGADYEIALDKPAVRYLRIECLENWIGGKFMAVSEVHVYGNPNF</sequence>
<dbReference type="Proteomes" id="UP000285211">
    <property type="component" value="Unassembled WGS sequence"/>
</dbReference>
<name>A0A437L365_9FLAO</name>
<accession>A0A437L365</accession>
<keyword evidence="1" id="KW-0732">Signal</keyword>
<dbReference type="OrthoDB" id="1312186at2"/>
<keyword evidence="6" id="KW-1185">Reference proteome</keyword>
<reference evidence="5 6" key="1">
    <citation type="submission" date="2019-01" db="EMBL/GenBank/DDBJ databases">
        <authorList>
            <person name="Chen W.-M."/>
        </authorList>
    </citation>
    <scope>NUCLEOTIDE SEQUENCE [LARGE SCALE GENOMIC DNA]</scope>
    <source>
        <strain evidence="5 6">BBQ-12</strain>
    </source>
</reference>
<dbReference type="AlphaFoldDB" id="A0A437L365"/>
<dbReference type="Pfam" id="PF17166">
    <property type="entry name" value="DUF5126"/>
    <property type="match status" value="1"/>
</dbReference>